<organism evidence="1 2">
    <name type="scientific">Leptospira santarosai str. MOR084</name>
    <dbReference type="NCBI Taxonomy" id="1049984"/>
    <lineage>
        <taxon>Bacteria</taxon>
        <taxon>Pseudomonadati</taxon>
        <taxon>Spirochaetota</taxon>
        <taxon>Spirochaetia</taxon>
        <taxon>Leptospirales</taxon>
        <taxon>Leptospiraceae</taxon>
        <taxon>Leptospira</taxon>
    </lineage>
</organism>
<evidence type="ECO:0000313" key="2">
    <source>
        <dbReference type="Proteomes" id="UP000006329"/>
    </source>
</evidence>
<dbReference type="Proteomes" id="UP000006329">
    <property type="component" value="Unassembled WGS sequence"/>
</dbReference>
<sequence>MEFLNLAFHCRIQKNRKNFIGSGQPFSLGIGFPKFGKGKLPKLRLFRPNLT</sequence>
<dbReference type="EMBL" id="AHON02000039">
    <property type="protein sequence ID" value="EKO34083.1"/>
    <property type="molecule type" value="Genomic_DNA"/>
</dbReference>
<protein>
    <submittedName>
        <fullName evidence="1">Uncharacterized protein</fullName>
    </submittedName>
</protein>
<dbReference type="AlphaFoldDB" id="A0A0E2BFG1"/>
<accession>A0A0E2BFG1</accession>
<comment type="caution">
    <text evidence="1">The sequence shown here is derived from an EMBL/GenBank/DDBJ whole genome shotgun (WGS) entry which is preliminary data.</text>
</comment>
<keyword evidence="2" id="KW-1185">Reference proteome</keyword>
<proteinExistence type="predicted"/>
<name>A0A0E2BFG1_9LEPT</name>
<evidence type="ECO:0000313" key="1">
    <source>
        <dbReference type="EMBL" id="EKO34083.1"/>
    </source>
</evidence>
<reference evidence="1" key="1">
    <citation type="submission" date="2012-10" db="EMBL/GenBank/DDBJ databases">
        <authorList>
            <person name="Harkins D.M."/>
            <person name="Durkin A.S."/>
            <person name="Brinkac L.M."/>
            <person name="Haft D.H."/>
            <person name="Selengut J.D."/>
            <person name="Sanka R."/>
            <person name="DePew J."/>
            <person name="Purushe J."/>
            <person name="Matthias M.A."/>
            <person name="Vinetz J.M."/>
            <person name="Sutton G.G."/>
            <person name="Nierman W.C."/>
            <person name="Fouts D.E."/>
        </authorList>
    </citation>
    <scope>NUCLEOTIDE SEQUENCE [LARGE SCALE GENOMIC DNA]</scope>
    <source>
        <strain evidence="1">MOR084</strain>
    </source>
</reference>
<gene>
    <name evidence="1" type="ORF">LEP1GSC179_3682</name>
</gene>